<protein>
    <recommendedName>
        <fullName evidence="5">4Fe-4S ferredoxin-type domain-containing protein</fullName>
    </recommendedName>
</protein>
<evidence type="ECO:0000256" key="3">
    <source>
        <dbReference type="ARBA" id="ARBA00023004"/>
    </source>
</evidence>
<dbReference type="GO" id="GO:0051539">
    <property type="term" value="F:4 iron, 4 sulfur cluster binding"/>
    <property type="evidence" value="ECO:0007669"/>
    <property type="project" value="UniProtKB-KW"/>
</dbReference>
<dbReference type="EMBL" id="QFXE01000007">
    <property type="protein sequence ID" value="RDH87025.1"/>
    <property type="molecule type" value="Genomic_DNA"/>
</dbReference>
<organism evidence="6 7">
    <name type="scientific">endosymbiont of Escarpia spicata</name>
    <dbReference type="NCBI Taxonomy" id="2200908"/>
    <lineage>
        <taxon>Bacteria</taxon>
        <taxon>Pseudomonadati</taxon>
        <taxon>Pseudomonadota</taxon>
        <taxon>Gammaproteobacteria</taxon>
        <taxon>sulfur-oxidizing symbionts</taxon>
    </lineage>
</organism>
<dbReference type="PROSITE" id="PS51379">
    <property type="entry name" value="4FE4S_FER_2"/>
    <property type="match status" value="3"/>
</dbReference>
<feature type="domain" description="4Fe-4S ferredoxin-type" evidence="5">
    <location>
        <begin position="53"/>
        <end position="82"/>
    </location>
</feature>
<accession>A0A370DQ09</accession>
<evidence type="ECO:0000313" key="6">
    <source>
        <dbReference type="EMBL" id="RDH87025.1"/>
    </source>
</evidence>
<dbReference type="InterPro" id="IPR017900">
    <property type="entry name" value="4Fe4S_Fe_S_CS"/>
</dbReference>
<dbReference type="Gene3D" id="3.30.70.20">
    <property type="match status" value="2"/>
</dbReference>
<dbReference type="SUPFAM" id="SSF54862">
    <property type="entry name" value="4Fe-4S ferredoxins"/>
    <property type="match status" value="1"/>
</dbReference>
<comment type="caution">
    <text evidence="6">The sequence shown here is derived from an EMBL/GenBank/DDBJ whole genome shotgun (WGS) entry which is preliminary data.</text>
</comment>
<evidence type="ECO:0000256" key="1">
    <source>
        <dbReference type="ARBA" id="ARBA00022485"/>
    </source>
</evidence>
<keyword evidence="7" id="KW-1185">Reference proteome</keyword>
<dbReference type="GO" id="GO:0046872">
    <property type="term" value="F:metal ion binding"/>
    <property type="evidence" value="ECO:0007669"/>
    <property type="project" value="UniProtKB-KW"/>
</dbReference>
<gene>
    <name evidence="6" type="ORF">DIZ78_05900</name>
</gene>
<keyword evidence="2" id="KW-0479">Metal-binding</keyword>
<name>A0A370DQ09_9GAMM</name>
<dbReference type="Pfam" id="PF12838">
    <property type="entry name" value="Fer4_7"/>
    <property type="match status" value="1"/>
</dbReference>
<dbReference type="InterPro" id="IPR050157">
    <property type="entry name" value="PSI_iron-sulfur_center"/>
</dbReference>
<dbReference type="SUPFAM" id="SSF46548">
    <property type="entry name" value="alpha-helical ferredoxin"/>
    <property type="match status" value="1"/>
</dbReference>
<evidence type="ECO:0000313" key="7">
    <source>
        <dbReference type="Proteomes" id="UP000254771"/>
    </source>
</evidence>
<dbReference type="PANTHER" id="PTHR24960:SF79">
    <property type="entry name" value="PHOTOSYSTEM I IRON-SULFUR CENTER"/>
    <property type="match status" value="1"/>
</dbReference>
<evidence type="ECO:0000259" key="5">
    <source>
        <dbReference type="PROSITE" id="PS51379"/>
    </source>
</evidence>
<feature type="domain" description="4Fe-4S ferredoxin-type" evidence="5">
    <location>
        <begin position="278"/>
        <end position="307"/>
    </location>
</feature>
<dbReference type="Proteomes" id="UP000254771">
    <property type="component" value="Unassembled WGS sequence"/>
</dbReference>
<evidence type="ECO:0000256" key="4">
    <source>
        <dbReference type="ARBA" id="ARBA00023014"/>
    </source>
</evidence>
<dbReference type="InterPro" id="IPR017896">
    <property type="entry name" value="4Fe4S_Fe-S-bd"/>
</dbReference>
<sequence length="360" mass="39652">MGSNFRNLISQALLELKQPEVGEGKCVHSLMATASCSSCVDACPRQAWILDDSILGLDTSNCDGCGLCVPVCPEGAIQRLNEPHQCHWKGRDTAFLACERAMVSDVEGIIPCIHSIGIRDLLLLYRKGTKDIMITHGDCARCDRGNVHRLEHAVIRINRMLKDRNASPMRQHVLSSNKWLDNLKTTATANGQEIGRRSFLRRALGMAVTERSTEDKLSANGQAWSVPPGQILPSEKTDSMVPFVPVIDTNLCNGCDACVRLCPHDALMIDMCNVLDAKSYKITAENCSNCGLCIDGCEVGAISINMWTIPDQMRINLVQARCTACGADYHVPKESEKGENTLCRVCGIVNHYRNLYQVMD</sequence>
<dbReference type="Pfam" id="PF00037">
    <property type="entry name" value="Fer4"/>
    <property type="match status" value="1"/>
</dbReference>
<dbReference type="AlphaFoldDB" id="A0A370DQ09"/>
<keyword evidence="1" id="KW-0004">4Fe-4S</keyword>
<feature type="domain" description="4Fe-4S ferredoxin-type" evidence="5">
    <location>
        <begin position="243"/>
        <end position="272"/>
    </location>
</feature>
<reference evidence="6 7" key="1">
    <citation type="journal article" date="2018" name="ISME J.">
        <title>Endosymbiont genomes yield clues of tubeworm success.</title>
        <authorList>
            <person name="Li Y."/>
            <person name="Liles M.R."/>
            <person name="Halanych K.M."/>
        </authorList>
    </citation>
    <scope>NUCLEOTIDE SEQUENCE [LARGE SCALE GENOMIC DNA]</scope>
    <source>
        <strain evidence="6">A1462</strain>
    </source>
</reference>
<evidence type="ECO:0000256" key="2">
    <source>
        <dbReference type="ARBA" id="ARBA00022723"/>
    </source>
</evidence>
<dbReference type="PROSITE" id="PS00198">
    <property type="entry name" value="4FE4S_FER_1"/>
    <property type="match status" value="3"/>
</dbReference>
<keyword evidence="4" id="KW-0411">Iron-sulfur</keyword>
<keyword evidence="3" id="KW-0408">Iron</keyword>
<proteinExistence type="predicted"/>
<dbReference type="PANTHER" id="PTHR24960">
    <property type="entry name" value="PHOTOSYSTEM I IRON-SULFUR CENTER-RELATED"/>
    <property type="match status" value="1"/>
</dbReference>